<reference evidence="10" key="3">
    <citation type="journal article" date="2019" name="G3 (Bethesda)">
        <title>Hybrid Assembly of the Genome of the Entomopathogenic Nematode Steinernema carpocapsae Identifies the X-Chromosome.</title>
        <authorList>
            <person name="Serra L."/>
            <person name="Macchietto M."/>
            <person name="Macias-Munoz A."/>
            <person name="McGill C.J."/>
            <person name="Rodriguez I.M."/>
            <person name="Rodriguez B."/>
            <person name="Murad R."/>
            <person name="Mortazavi A."/>
        </authorList>
    </citation>
    <scope>NUCLEOTIDE SEQUENCE</scope>
    <source>
        <strain evidence="10">ALL</strain>
    </source>
</reference>
<keyword evidence="7" id="KW-0325">Glycoprotein</keyword>
<evidence type="ECO:0000256" key="7">
    <source>
        <dbReference type="ARBA" id="ARBA00023180"/>
    </source>
</evidence>
<dbReference type="GO" id="GO:0005886">
    <property type="term" value="C:plasma membrane"/>
    <property type="evidence" value="ECO:0007669"/>
    <property type="project" value="UniProtKB-SubCell"/>
</dbReference>
<feature type="domain" description="SSD" evidence="9">
    <location>
        <begin position="144"/>
        <end position="256"/>
    </location>
</feature>
<dbReference type="GO" id="GO:0030659">
    <property type="term" value="C:cytoplasmic vesicle membrane"/>
    <property type="evidence" value="ECO:0007669"/>
    <property type="project" value="TreeGrafter"/>
</dbReference>
<feature type="transmembrane region" description="Helical" evidence="8">
    <location>
        <begin position="235"/>
        <end position="258"/>
    </location>
</feature>
<evidence type="ECO:0000256" key="1">
    <source>
        <dbReference type="ARBA" id="ARBA00004651"/>
    </source>
</evidence>
<evidence type="ECO:0000256" key="2">
    <source>
        <dbReference type="ARBA" id="ARBA00005585"/>
    </source>
</evidence>
<dbReference type="STRING" id="34508.A0A4V6A5S6"/>
<evidence type="ECO:0000256" key="5">
    <source>
        <dbReference type="ARBA" id="ARBA00022989"/>
    </source>
</evidence>
<keyword evidence="3" id="KW-1003">Cell membrane</keyword>
<dbReference type="InterPro" id="IPR051697">
    <property type="entry name" value="Patched_domain-protein"/>
</dbReference>
<dbReference type="InterPro" id="IPR001036">
    <property type="entry name" value="Acrflvin-R"/>
</dbReference>
<dbReference type="AlphaFoldDB" id="A0A4V6A5S6"/>
<evidence type="ECO:0000256" key="8">
    <source>
        <dbReference type="SAM" id="Phobius"/>
    </source>
</evidence>
<keyword evidence="4 8" id="KW-0812">Transmembrane</keyword>
<dbReference type="PANTHER" id="PTHR10796:SF92">
    <property type="entry name" value="PATCHED-RELATED, ISOFORM A"/>
    <property type="match status" value="1"/>
</dbReference>
<dbReference type="OrthoDB" id="6510177at2759"/>
<evidence type="ECO:0000313" key="10">
    <source>
        <dbReference type="EMBL" id="TKR92195.1"/>
    </source>
</evidence>
<reference evidence="10" key="2">
    <citation type="journal article" date="2015" name="Genome Biol.">
        <title>Comparative genomics of Steinernema reveals deeply conserved gene regulatory networks.</title>
        <authorList>
            <person name="Dillman A.R."/>
            <person name="Macchietto M."/>
            <person name="Porter C.F."/>
            <person name="Rogers A."/>
            <person name="Williams B."/>
            <person name="Antoshechkin I."/>
            <person name="Lee M.M."/>
            <person name="Goodwin Z."/>
            <person name="Lu X."/>
            <person name="Lewis E.E."/>
            <person name="Goodrich-Blair H."/>
            <person name="Stock S.P."/>
            <person name="Adams B.J."/>
            <person name="Sternberg P.W."/>
            <person name="Mortazavi A."/>
        </authorList>
    </citation>
    <scope>NUCLEOTIDE SEQUENCE [LARGE SCALE GENOMIC DNA]</scope>
    <source>
        <strain evidence="10">ALL</strain>
    </source>
</reference>
<sequence length="278" mass="30610">MERYYREELKEGIVDGSIYDTAQHFFATKFNDQWEHDVVWGTMPDGTKGITKFRFLVGMRGISRTSQQQETTFLMRDVAARYPDYNVTTFMPLWLFTDQYALVIPNTIQNIVIALAVMIAIAIALIPQPLCAFWVAFAIGSIDVGVIGFMTLWSVNLDAISMITIIMSIGFSVDYAAHITYGYVSAKETTPGGRIASALGHLGWPLTQGALSTIIAVGVLANVPSYMIQTFFKTVFLAIVIGVIHGLIFLPVVLSVFVRGSCILGDVSLSDSKIVNSK</sequence>
<evidence type="ECO:0000256" key="3">
    <source>
        <dbReference type="ARBA" id="ARBA00022475"/>
    </source>
</evidence>
<dbReference type="EMBL" id="AZBU02000002">
    <property type="protein sequence ID" value="TKR92195.1"/>
    <property type="molecule type" value="Genomic_DNA"/>
</dbReference>
<dbReference type="InterPro" id="IPR000731">
    <property type="entry name" value="SSD"/>
</dbReference>
<dbReference type="PRINTS" id="PR00702">
    <property type="entry name" value="ACRIFLAVINRP"/>
</dbReference>
<comment type="similarity">
    <text evidence="2">Belongs to the patched family.</text>
</comment>
<feature type="transmembrane region" description="Helical" evidence="8">
    <location>
        <begin position="204"/>
        <end position="223"/>
    </location>
</feature>
<comment type="caution">
    <text evidence="10">The sequence shown here is derived from an EMBL/GenBank/DDBJ whole genome shotgun (WGS) entry which is preliminary data.</text>
</comment>
<dbReference type="GO" id="GO:0022857">
    <property type="term" value="F:transmembrane transporter activity"/>
    <property type="evidence" value="ECO:0007669"/>
    <property type="project" value="InterPro"/>
</dbReference>
<dbReference type="GO" id="GO:0018996">
    <property type="term" value="P:molting cycle, collagen and cuticulin-based cuticle"/>
    <property type="evidence" value="ECO:0007669"/>
    <property type="project" value="TreeGrafter"/>
</dbReference>
<keyword evidence="5 8" id="KW-1133">Transmembrane helix</keyword>
<dbReference type="PROSITE" id="PS50156">
    <property type="entry name" value="SSD"/>
    <property type="match status" value="1"/>
</dbReference>
<feature type="transmembrane region" description="Helical" evidence="8">
    <location>
        <begin position="100"/>
        <end position="126"/>
    </location>
</feature>
<accession>A0A4V6A5S6</accession>
<gene>
    <name evidence="10" type="ORF">L596_006894</name>
</gene>
<organism evidence="10">
    <name type="scientific">Steinernema carpocapsae</name>
    <name type="common">Entomopathogenic nematode</name>
    <dbReference type="NCBI Taxonomy" id="34508"/>
    <lineage>
        <taxon>Eukaryota</taxon>
        <taxon>Metazoa</taxon>
        <taxon>Ecdysozoa</taxon>
        <taxon>Nematoda</taxon>
        <taxon>Chromadorea</taxon>
        <taxon>Rhabditida</taxon>
        <taxon>Tylenchina</taxon>
        <taxon>Panagrolaimomorpha</taxon>
        <taxon>Strongyloidoidea</taxon>
        <taxon>Steinernematidae</taxon>
        <taxon>Steinernema</taxon>
    </lineage>
</organism>
<keyword evidence="6 8" id="KW-0472">Membrane</keyword>
<evidence type="ECO:0000259" key="9">
    <source>
        <dbReference type="PROSITE" id="PS50156"/>
    </source>
</evidence>
<comment type="subcellular location">
    <subcellularLocation>
        <location evidence="1">Cell membrane</location>
        <topology evidence="1">Multi-pass membrane protein</topology>
    </subcellularLocation>
</comment>
<protein>
    <recommendedName>
        <fullName evidence="9">SSD domain-containing protein</fullName>
    </recommendedName>
</protein>
<dbReference type="FunFam" id="1.20.1640.10:FF:000013">
    <property type="entry name" value="PaTched Related family"/>
    <property type="match status" value="1"/>
</dbReference>
<reference evidence="10" key="1">
    <citation type="submission" date="2013-11" db="EMBL/GenBank/DDBJ databases">
        <authorList>
            <person name="Sternberg P."/>
            <person name="Dillman A."/>
            <person name="Macchietto M."/>
        </authorList>
    </citation>
    <scope>NUCLEOTIDE SEQUENCE</scope>
    <source>
        <strain evidence="10">ALL</strain>
    </source>
</reference>
<evidence type="ECO:0000256" key="4">
    <source>
        <dbReference type="ARBA" id="ARBA00022692"/>
    </source>
</evidence>
<name>A0A4V6A5S6_STECR</name>
<feature type="transmembrane region" description="Helical" evidence="8">
    <location>
        <begin position="160"/>
        <end position="184"/>
    </location>
</feature>
<evidence type="ECO:0000256" key="6">
    <source>
        <dbReference type="ARBA" id="ARBA00023136"/>
    </source>
</evidence>
<dbReference type="SUPFAM" id="SSF82866">
    <property type="entry name" value="Multidrug efflux transporter AcrB transmembrane domain"/>
    <property type="match status" value="1"/>
</dbReference>
<dbReference type="PANTHER" id="PTHR10796">
    <property type="entry name" value="PATCHED-RELATED"/>
    <property type="match status" value="1"/>
</dbReference>
<feature type="transmembrane region" description="Helical" evidence="8">
    <location>
        <begin position="132"/>
        <end position="153"/>
    </location>
</feature>
<dbReference type="GO" id="GO:0006897">
    <property type="term" value="P:endocytosis"/>
    <property type="evidence" value="ECO:0007669"/>
    <property type="project" value="TreeGrafter"/>
</dbReference>
<proteinExistence type="inferred from homology"/>
<dbReference type="Gene3D" id="1.20.1640.10">
    <property type="entry name" value="Multidrug efflux transporter AcrB transmembrane domain"/>
    <property type="match status" value="1"/>
</dbReference>